<protein>
    <recommendedName>
        <fullName evidence="1">Protein SlyX</fullName>
    </recommendedName>
</protein>
<dbReference type="Gene3D" id="1.20.5.300">
    <property type="match status" value="1"/>
</dbReference>
<organism evidence="4 5">
    <name type="scientific">Edwardsiella ictaluri</name>
    <dbReference type="NCBI Taxonomy" id="67780"/>
    <lineage>
        <taxon>Bacteria</taxon>
        <taxon>Pseudomonadati</taxon>
        <taxon>Pseudomonadota</taxon>
        <taxon>Gammaproteobacteria</taxon>
        <taxon>Enterobacterales</taxon>
        <taxon>Hafniaceae</taxon>
        <taxon>Edwardsiella</taxon>
    </lineage>
</organism>
<dbReference type="NCBIfam" id="NF002750">
    <property type="entry name" value="PRK02793.1"/>
    <property type="match status" value="1"/>
</dbReference>
<dbReference type="Pfam" id="PF04102">
    <property type="entry name" value="SlyX"/>
    <property type="match status" value="1"/>
</dbReference>
<evidence type="ECO:0000256" key="2">
    <source>
        <dbReference type="SAM" id="Coils"/>
    </source>
</evidence>
<dbReference type="InterPro" id="IPR007236">
    <property type="entry name" value="SlyX"/>
</dbReference>
<proteinExistence type="inferred from homology"/>
<keyword evidence="2" id="KW-0175">Coiled coil</keyword>
<dbReference type="HAMAP" id="MF_00715">
    <property type="entry name" value="SlyX"/>
    <property type="match status" value="1"/>
</dbReference>
<evidence type="ECO:0000256" key="3">
    <source>
        <dbReference type="SAM" id="MobiDB-lite"/>
    </source>
</evidence>
<dbReference type="PANTHER" id="PTHR36508">
    <property type="entry name" value="PROTEIN SLYX"/>
    <property type="match status" value="1"/>
</dbReference>
<sequence>MKSSSNGLNDLESRLEQMESRIAFQEITIEDLNQTVIALQLEVGKYREQIRLLIDKFRAVQPSMMAHPSEETPPPLLRRRGTENKKAVI</sequence>
<keyword evidence="5" id="KW-1185">Reference proteome</keyword>
<evidence type="ECO:0000313" key="4">
    <source>
        <dbReference type="EMBL" id="WFN97464.1"/>
    </source>
</evidence>
<feature type="region of interest" description="Disordered" evidence="3">
    <location>
        <begin position="64"/>
        <end position="89"/>
    </location>
</feature>
<feature type="compositionally biased region" description="Basic and acidic residues" evidence="3">
    <location>
        <begin position="80"/>
        <end position="89"/>
    </location>
</feature>
<feature type="coiled-coil region" evidence="2">
    <location>
        <begin position="1"/>
        <end position="49"/>
    </location>
</feature>
<name>A0ABY8GIX3_EDWIC</name>
<gene>
    <name evidence="1" type="primary">slyX</name>
    <name evidence="4" type="ORF">MAY91_05320</name>
</gene>
<evidence type="ECO:0000256" key="1">
    <source>
        <dbReference type="HAMAP-Rule" id="MF_00715"/>
    </source>
</evidence>
<accession>A0ABY8GIX3</accession>
<comment type="similarity">
    <text evidence="1">Belongs to the SlyX family.</text>
</comment>
<dbReference type="EMBL" id="CP092014">
    <property type="protein sequence ID" value="WFN97464.1"/>
    <property type="molecule type" value="Genomic_DNA"/>
</dbReference>
<dbReference type="Proteomes" id="UP001222680">
    <property type="component" value="Chromosome"/>
</dbReference>
<dbReference type="RefSeq" id="WP_278068492.1">
    <property type="nucleotide sequence ID" value="NZ_CP180729.1"/>
</dbReference>
<dbReference type="PANTHER" id="PTHR36508:SF1">
    <property type="entry name" value="PROTEIN SLYX"/>
    <property type="match status" value="1"/>
</dbReference>
<evidence type="ECO:0000313" key="5">
    <source>
        <dbReference type="Proteomes" id="UP001222680"/>
    </source>
</evidence>
<reference evidence="4 5" key="1">
    <citation type="submission" date="2022-02" db="EMBL/GenBank/DDBJ databases">
        <title>Phenotypic, genotypic and serological characterization of Edwardsiella ictaluri from catfish and ornamental fish species.</title>
        <authorList>
            <person name="Rose D."/>
            <person name="Tekedar H.C."/>
            <person name="Waldbieser G.C."/>
            <person name="Aarattuthodi S."/>
            <person name="Griffin M.J."/>
        </authorList>
    </citation>
    <scope>NUCLEOTIDE SEQUENCE [LARGE SCALE GENOMIC DNA]</scope>
    <source>
        <strain evidence="4 5">13 TAL-140 K3</strain>
    </source>
</reference>